<comment type="similarity">
    <text evidence="11 12">Belongs to the TonB-dependent receptor family.</text>
</comment>
<keyword evidence="8 12" id="KW-0798">TonB box</keyword>
<dbReference type="PANTHER" id="PTHR32552:SF81">
    <property type="entry name" value="TONB-DEPENDENT OUTER MEMBRANE RECEPTOR"/>
    <property type="match status" value="1"/>
</dbReference>
<organism evidence="16 17">
    <name type="scientific">Novosphingobium album</name>
    <name type="common">ex Liu et al. 2023</name>
    <dbReference type="NCBI Taxonomy" id="3031130"/>
    <lineage>
        <taxon>Bacteria</taxon>
        <taxon>Pseudomonadati</taxon>
        <taxon>Pseudomonadota</taxon>
        <taxon>Alphaproteobacteria</taxon>
        <taxon>Sphingomonadales</taxon>
        <taxon>Sphingomonadaceae</taxon>
        <taxon>Novosphingobium</taxon>
    </lineage>
</organism>
<feature type="signal peptide" evidence="13">
    <location>
        <begin position="1"/>
        <end position="24"/>
    </location>
</feature>
<comment type="caution">
    <text evidence="16">The sequence shown here is derived from an EMBL/GenBank/DDBJ whole genome shotgun (WGS) entry which is preliminary data.</text>
</comment>
<evidence type="ECO:0000256" key="8">
    <source>
        <dbReference type="ARBA" id="ARBA00023077"/>
    </source>
</evidence>
<evidence type="ECO:0000313" key="17">
    <source>
        <dbReference type="Proteomes" id="UP001216253"/>
    </source>
</evidence>
<dbReference type="RefSeq" id="WP_275230667.1">
    <property type="nucleotide sequence ID" value="NZ_JARESE010000085.1"/>
</dbReference>
<dbReference type="PANTHER" id="PTHR32552">
    <property type="entry name" value="FERRICHROME IRON RECEPTOR-RELATED"/>
    <property type="match status" value="1"/>
</dbReference>
<evidence type="ECO:0000256" key="3">
    <source>
        <dbReference type="ARBA" id="ARBA00022452"/>
    </source>
</evidence>
<feature type="domain" description="TonB-dependent receptor plug" evidence="15">
    <location>
        <begin position="46"/>
        <end position="160"/>
    </location>
</feature>
<proteinExistence type="inferred from homology"/>
<dbReference type="Pfam" id="PF07715">
    <property type="entry name" value="Plug"/>
    <property type="match status" value="1"/>
</dbReference>
<evidence type="ECO:0000256" key="12">
    <source>
        <dbReference type="RuleBase" id="RU003357"/>
    </source>
</evidence>
<evidence type="ECO:0000256" key="1">
    <source>
        <dbReference type="ARBA" id="ARBA00004571"/>
    </source>
</evidence>
<evidence type="ECO:0000313" key="16">
    <source>
        <dbReference type="EMBL" id="MDE8654552.1"/>
    </source>
</evidence>
<dbReference type="PROSITE" id="PS52016">
    <property type="entry name" value="TONB_DEPENDENT_REC_3"/>
    <property type="match status" value="1"/>
</dbReference>
<protein>
    <submittedName>
        <fullName evidence="16">TonB-dependent receptor</fullName>
    </submittedName>
</protein>
<keyword evidence="6" id="KW-0408">Iron</keyword>
<dbReference type="SUPFAM" id="SSF56935">
    <property type="entry name" value="Porins"/>
    <property type="match status" value="1"/>
</dbReference>
<feature type="chain" id="PRO_5046902085" evidence="13">
    <location>
        <begin position="25"/>
        <end position="832"/>
    </location>
</feature>
<keyword evidence="10 11" id="KW-0998">Cell outer membrane</keyword>
<keyword evidence="4" id="KW-0410">Iron transport</keyword>
<comment type="subcellular location">
    <subcellularLocation>
        <location evidence="1 11">Cell outer membrane</location>
        <topology evidence="1 11">Multi-pass membrane protein</topology>
    </subcellularLocation>
</comment>
<dbReference type="InterPro" id="IPR037066">
    <property type="entry name" value="Plug_dom_sf"/>
</dbReference>
<keyword evidence="3 11" id="KW-1134">Transmembrane beta strand</keyword>
<feature type="domain" description="TonB-dependent receptor-like beta-barrel" evidence="14">
    <location>
        <begin position="253"/>
        <end position="791"/>
    </location>
</feature>
<evidence type="ECO:0000256" key="9">
    <source>
        <dbReference type="ARBA" id="ARBA00023136"/>
    </source>
</evidence>
<dbReference type="CDD" id="cd01347">
    <property type="entry name" value="ligand_gated_channel"/>
    <property type="match status" value="1"/>
</dbReference>
<keyword evidence="7" id="KW-0406">Ion transport</keyword>
<dbReference type="Pfam" id="PF00593">
    <property type="entry name" value="TonB_dep_Rec_b-barrel"/>
    <property type="match status" value="1"/>
</dbReference>
<evidence type="ECO:0000256" key="2">
    <source>
        <dbReference type="ARBA" id="ARBA00022448"/>
    </source>
</evidence>
<keyword evidence="9 11" id="KW-0472">Membrane</keyword>
<dbReference type="Gene3D" id="2.170.130.10">
    <property type="entry name" value="TonB-dependent receptor, plug domain"/>
    <property type="match status" value="1"/>
</dbReference>
<dbReference type="InterPro" id="IPR000531">
    <property type="entry name" value="Beta-barrel_TonB"/>
</dbReference>
<dbReference type="InterPro" id="IPR012910">
    <property type="entry name" value="Plug_dom"/>
</dbReference>
<keyword evidence="16" id="KW-0675">Receptor</keyword>
<keyword evidence="17" id="KW-1185">Reference proteome</keyword>
<dbReference type="InterPro" id="IPR039426">
    <property type="entry name" value="TonB-dep_rcpt-like"/>
</dbReference>
<evidence type="ECO:0000256" key="5">
    <source>
        <dbReference type="ARBA" id="ARBA00022692"/>
    </source>
</evidence>
<dbReference type="Gene3D" id="2.40.170.20">
    <property type="entry name" value="TonB-dependent receptor, beta-barrel domain"/>
    <property type="match status" value="1"/>
</dbReference>
<sequence>MKVWDFRLALCASTAIAVAMPVQAQEAVGEAGNDIVVSARRKDERLQDVPISITVFNPDQLAERNVVNASDLATYTPSLSSNSNFGTENTTFAIRGFAQDIGTLPSVGAYFAEVVTPRGASNGVPTGDGVLPGSFFDLQNVQVLKGPQGTLFGRNTTGGAVLLVPQKPTSQLEGYLEGSYGNYDMKRVQGAINLPLSDTFRVRLAGDRMTRDGYLNNVGGIGPKDFSDVDYWAGRLSIVGDLTPNLENYTIFSYVHSDTNGPLTKLVAADPTEGMGGFAAAQLARQGSGFYDVINPLADSYSKIDQWQVINTTTWQASDTLTIKNIASYAEYKQTINAGQFGVDFLIDFAQVNPALAALGTYHVPFTQISPPPGLKTADQNTFTEELQLQGHTPDGRLEWQTGGYLEVSRPLGESGSQSPFLASCTDQGAQFQCVDPIGFLSNLNPAVPDVAKPLHVGSVNYTVGKTYFHDVGLYAQATYKLTEQLKVTGGIRYTWDRQRNISDRRTYVPNYPPVPGLFPMTVNPRCTDPAAVATGCVVELKQSSNKPTWLLGLDYNPTPDILVYAKYARGYRAATIAPNVAAPLNLVEPEKVDTYEAGVKASFHGAVRGTFNMAAFYNDFSNQQLQIGFNAAPGSGQSSTAAPVNVNKSKIYGLEAEASLTPFTGFDLSASYTYLHTEITSVPDFSNFHDPNFVLAAPFEEGDPEVLSPKHKLTASAKYTLPLAASIGDISFGAIFTYRSGMQINYTDRENPNPAIAAFSTLPSLSLLNLNMSWNSIAGSPVDLALFATNVTKEKYYTFAGSLGSPELGFETANVGEPRMYGLRLKYTFGR</sequence>
<name>A0ABT5WXD1_9SPHN</name>
<accession>A0ABT5WXD1</accession>
<keyword evidence="13" id="KW-0732">Signal</keyword>
<evidence type="ECO:0000256" key="10">
    <source>
        <dbReference type="ARBA" id="ARBA00023237"/>
    </source>
</evidence>
<keyword evidence="5 11" id="KW-0812">Transmembrane</keyword>
<dbReference type="EMBL" id="JARESE010000085">
    <property type="protein sequence ID" value="MDE8654552.1"/>
    <property type="molecule type" value="Genomic_DNA"/>
</dbReference>
<dbReference type="Proteomes" id="UP001216253">
    <property type="component" value="Unassembled WGS sequence"/>
</dbReference>
<evidence type="ECO:0000259" key="14">
    <source>
        <dbReference type="Pfam" id="PF00593"/>
    </source>
</evidence>
<evidence type="ECO:0000256" key="6">
    <source>
        <dbReference type="ARBA" id="ARBA00023004"/>
    </source>
</evidence>
<evidence type="ECO:0000256" key="4">
    <source>
        <dbReference type="ARBA" id="ARBA00022496"/>
    </source>
</evidence>
<gene>
    <name evidence="16" type="ORF">PYV00_22900</name>
</gene>
<keyword evidence="2 11" id="KW-0813">Transport</keyword>
<evidence type="ECO:0000256" key="13">
    <source>
        <dbReference type="SAM" id="SignalP"/>
    </source>
</evidence>
<dbReference type="InterPro" id="IPR036942">
    <property type="entry name" value="Beta-barrel_TonB_sf"/>
</dbReference>
<reference evidence="16 17" key="1">
    <citation type="submission" date="2023-03" db="EMBL/GenBank/DDBJ databases">
        <title>NovoSphingobium album sp. nov. isolated from polycyclic aromatic hydrocarbons- and heavy-metal polluted soil.</title>
        <authorList>
            <person name="Liu Z."/>
            <person name="Wang K."/>
        </authorList>
    </citation>
    <scope>NUCLEOTIDE SEQUENCE [LARGE SCALE GENOMIC DNA]</scope>
    <source>
        <strain evidence="16 17">H3SJ31-1</strain>
    </source>
</reference>
<evidence type="ECO:0000256" key="7">
    <source>
        <dbReference type="ARBA" id="ARBA00023065"/>
    </source>
</evidence>
<evidence type="ECO:0000256" key="11">
    <source>
        <dbReference type="PROSITE-ProRule" id="PRU01360"/>
    </source>
</evidence>
<evidence type="ECO:0000259" key="15">
    <source>
        <dbReference type="Pfam" id="PF07715"/>
    </source>
</evidence>